<organism evidence="2 3">
    <name type="scientific">Anopheles maculatus</name>
    <dbReference type="NCBI Taxonomy" id="74869"/>
    <lineage>
        <taxon>Eukaryota</taxon>
        <taxon>Metazoa</taxon>
        <taxon>Ecdysozoa</taxon>
        <taxon>Arthropoda</taxon>
        <taxon>Hexapoda</taxon>
        <taxon>Insecta</taxon>
        <taxon>Pterygota</taxon>
        <taxon>Neoptera</taxon>
        <taxon>Endopterygota</taxon>
        <taxon>Diptera</taxon>
        <taxon>Nematocera</taxon>
        <taxon>Culicoidea</taxon>
        <taxon>Culicidae</taxon>
        <taxon>Anophelinae</taxon>
        <taxon>Anopheles</taxon>
        <taxon>Anopheles maculatus group</taxon>
    </lineage>
</organism>
<reference evidence="2" key="2">
    <citation type="submission" date="2020-05" db="UniProtKB">
        <authorList>
            <consortium name="EnsemblMetazoa"/>
        </authorList>
    </citation>
    <scope>IDENTIFICATION</scope>
    <source>
        <strain evidence="2">maculatus3</strain>
    </source>
</reference>
<accession>A0A182SL41</accession>
<evidence type="ECO:0000256" key="1">
    <source>
        <dbReference type="SAM" id="MobiDB-lite"/>
    </source>
</evidence>
<dbReference type="Proteomes" id="UP000075901">
    <property type="component" value="Unassembled WGS sequence"/>
</dbReference>
<sequence>DLQKVTDVLITFAKEKTRDNITVIIVYLKDPQTIIKETPFIEEIEARAKLRSDQNMEINGAGNNGYLGENNSMAMEDRKTFGDIQNFMAESVLLEPKSAATLCVGPMDDMGFLSDGGLGPETDVDGVHDSKQQSPSPLLEEPVKNSELDNGDIEHEIVESVEQHTMDHLNPFAQSLNAPLDLPSSKMASAPGGNDFEEEDPTSPSSVSAADPVDMLSEEQQLINAVPHVNGNGEHHYDEPNETEDEELQGGAIMEHEGAEILPTLKAELNADEIVPLKSIDEPIVNDLLGGDSIVDNKLIDQLDSIGIPEAIRRQLIEQQVSGAAMLHEQEEDDDDGQLMAEEKHSEFDGTDDGAEKEDLHHEKVFDSDYATG</sequence>
<dbReference type="AlphaFoldDB" id="A0A182SL41"/>
<evidence type="ECO:0000313" key="2">
    <source>
        <dbReference type="EnsemblMetazoa" id="AMAM008920-PA"/>
    </source>
</evidence>
<protein>
    <submittedName>
        <fullName evidence="2">Uncharacterized protein</fullName>
    </submittedName>
</protein>
<proteinExistence type="predicted"/>
<feature type="region of interest" description="Disordered" evidence="1">
    <location>
        <begin position="326"/>
        <end position="373"/>
    </location>
</feature>
<feature type="region of interest" description="Disordered" evidence="1">
    <location>
        <begin position="178"/>
        <end position="210"/>
    </location>
</feature>
<feature type="region of interest" description="Disordered" evidence="1">
    <location>
        <begin position="113"/>
        <end position="144"/>
    </location>
</feature>
<keyword evidence="3" id="KW-1185">Reference proteome</keyword>
<dbReference type="VEuPathDB" id="VectorBase:AMAM008920"/>
<reference evidence="3" key="1">
    <citation type="submission" date="2013-09" db="EMBL/GenBank/DDBJ databases">
        <title>The Genome Sequence of Anopheles maculatus species B.</title>
        <authorList>
            <consortium name="The Broad Institute Genomics Platform"/>
            <person name="Neafsey D.E."/>
            <person name="Besansky N."/>
            <person name="Howell P."/>
            <person name="Walton C."/>
            <person name="Young S.K."/>
            <person name="Zeng Q."/>
            <person name="Gargeya S."/>
            <person name="Fitzgerald M."/>
            <person name="Haas B."/>
            <person name="Abouelleil A."/>
            <person name="Allen A.W."/>
            <person name="Alvarado L."/>
            <person name="Arachchi H.M."/>
            <person name="Berlin A.M."/>
            <person name="Chapman S.B."/>
            <person name="Gainer-Dewar J."/>
            <person name="Goldberg J."/>
            <person name="Griggs A."/>
            <person name="Gujja S."/>
            <person name="Hansen M."/>
            <person name="Howarth C."/>
            <person name="Imamovic A."/>
            <person name="Ireland A."/>
            <person name="Larimer J."/>
            <person name="McCowan C."/>
            <person name="Murphy C."/>
            <person name="Pearson M."/>
            <person name="Poon T.W."/>
            <person name="Priest M."/>
            <person name="Roberts A."/>
            <person name="Saif S."/>
            <person name="Shea T."/>
            <person name="Sisk P."/>
            <person name="Sykes S."/>
            <person name="Wortman J."/>
            <person name="Nusbaum C."/>
            <person name="Birren B."/>
        </authorList>
    </citation>
    <scope>NUCLEOTIDE SEQUENCE [LARGE SCALE GENOMIC DNA]</scope>
    <source>
        <strain evidence="3">maculatus3</strain>
    </source>
</reference>
<feature type="compositionally biased region" description="Basic and acidic residues" evidence="1">
    <location>
        <begin position="357"/>
        <end position="367"/>
    </location>
</feature>
<name>A0A182SL41_9DIPT</name>
<dbReference type="EnsemblMetazoa" id="AMAM008920-RA">
    <property type="protein sequence ID" value="AMAM008920-PA"/>
    <property type="gene ID" value="AMAM008920"/>
</dbReference>
<evidence type="ECO:0000313" key="3">
    <source>
        <dbReference type="Proteomes" id="UP000075901"/>
    </source>
</evidence>